<evidence type="ECO:0000259" key="2">
    <source>
        <dbReference type="Pfam" id="PF11790"/>
    </source>
</evidence>
<dbReference type="EMBL" id="RSCD01000019">
    <property type="protein sequence ID" value="RSH85580.1"/>
    <property type="molecule type" value="Genomic_DNA"/>
</dbReference>
<dbReference type="STRING" id="1890683.A0A427Y396"/>
<dbReference type="Gene3D" id="3.20.20.80">
    <property type="entry name" value="Glycosidases"/>
    <property type="match status" value="1"/>
</dbReference>
<dbReference type="AlphaFoldDB" id="A0A427Y396"/>
<name>A0A427Y396_9TREE</name>
<sequence length="291" mass="31440">MWSQSIMLLSLASVALATPAPLHKRGSGKAGISWPVQEGSAIPVELFFGSGSSLTWWWDWNMNYGSSMFPDGVPTMSAEFVPMYYDESTISSGATLQAGFSMAMGYNEPDQAVSGVSIAIPATAAAANWPAIRSAVLAANPSAKLISPTPAGDVDWLVEFFNALCPGQQSTQWSNCADAPDIIGMHAYATDFDGLTSKVESFYSTFGRPIIVSEFAMANFAGFEPTQQEVYDFMGQTTLWFDQQDYVINYAWFGAVRDSANLHDVPETNRLMAADGTITPLGQQYINGGHD</sequence>
<dbReference type="PANTHER" id="PTHR34154:SF3">
    <property type="entry name" value="ALKALI-SENSITIVE LINKAGE PROTEIN 1"/>
    <property type="match status" value="1"/>
</dbReference>
<dbReference type="GO" id="GO:0009277">
    <property type="term" value="C:fungal-type cell wall"/>
    <property type="evidence" value="ECO:0007669"/>
    <property type="project" value="TreeGrafter"/>
</dbReference>
<feature type="chain" id="PRO_5019285750" description="Asl1-like glycosyl hydrolase catalytic domain-containing protein" evidence="1">
    <location>
        <begin position="18"/>
        <end position="291"/>
    </location>
</feature>
<proteinExistence type="predicted"/>
<protein>
    <recommendedName>
        <fullName evidence="2">Asl1-like glycosyl hydrolase catalytic domain-containing protein</fullName>
    </recommendedName>
</protein>
<dbReference type="SUPFAM" id="SSF51445">
    <property type="entry name" value="(Trans)glycosidases"/>
    <property type="match status" value="1"/>
</dbReference>
<keyword evidence="1" id="KW-0732">Signal</keyword>
<dbReference type="InterPro" id="IPR053183">
    <property type="entry name" value="ASL1"/>
</dbReference>
<keyword evidence="4" id="KW-1185">Reference proteome</keyword>
<dbReference type="GO" id="GO:0071966">
    <property type="term" value="P:fungal-type cell wall polysaccharide metabolic process"/>
    <property type="evidence" value="ECO:0007669"/>
    <property type="project" value="TreeGrafter"/>
</dbReference>
<feature type="domain" description="Asl1-like glycosyl hydrolase catalytic" evidence="2">
    <location>
        <begin position="43"/>
        <end position="285"/>
    </location>
</feature>
<gene>
    <name evidence="3" type="ORF">EHS25_003719</name>
</gene>
<dbReference type="InterPro" id="IPR024655">
    <property type="entry name" value="Asl1_glyco_hydro_catalytic"/>
</dbReference>
<dbReference type="OrthoDB" id="5959761at2759"/>
<accession>A0A427Y396</accession>
<dbReference type="PANTHER" id="PTHR34154">
    <property type="entry name" value="ALKALI-SENSITIVE LINKAGE PROTEIN 1"/>
    <property type="match status" value="1"/>
</dbReference>
<dbReference type="Proteomes" id="UP000279259">
    <property type="component" value="Unassembled WGS sequence"/>
</dbReference>
<evidence type="ECO:0000313" key="4">
    <source>
        <dbReference type="Proteomes" id="UP000279259"/>
    </source>
</evidence>
<dbReference type="InterPro" id="IPR017853">
    <property type="entry name" value="GH"/>
</dbReference>
<reference evidence="3 4" key="1">
    <citation type="submission" date="2018-11" db="EMBL/GenBank/DDBJ databases">
        <title>Genome sequence of Saitozyma podzolica DSM 27192.</title>
        <authorList>
            <person name="Aliyu H."/>
            <person name="Gorte O."/>
            <person name="Ochsenreither K."/>
        </authorList>
    </citation>
    <scope>NUCLEOTIDE SEQUENCE [LARGE SCALE GENOMIC DNA]</scope>
    <source>
        <strain evidence="3 4">DSM 27192</strain>
    </source>
</reference>
<evidence type="ECO:0000313" key="3">
    <source>
        <dbReference type="EMBL" id="RSH85580.1"/>
    </source>
</evidence>
<feature type="signal peptide" evidence="1">
    <location>
        <begin position="1"/>
        <end position="17"/>
    </location>
</feature>
<evidence type="ECO:0000256" key="1">
    <source>
        <dbReference type="SAM" id="SignalP"/>
    </source>
</evidence>
<organism evidence="3 4">
    <name type="scientific">Saitozyma podzolica</name>
    <dbReference type="NCBI Taxonomy" id="1890683"/>
    <lineage>
        <taxon>Eukaryota</taxon>
        <taxon>Fungi</taxon>
        <taxon>Dikarya</taxon>
        <taxon>Basidiomycota</taxon>
        <taxon>Agaricomycotina</taxon>
        <taxon>Tremellomycetes</taxon>
        <taxon>Tremellales</taxon>
        <taxon>Trimorphomycetaceae</taxon>
        <taxon>Saitozyma</taxon>
    </lineage>
</organism>
<dbReference type="Pfam" id="PF11790">
    <property type="entry name" value="Glyco_hydro_cc"/>
    <property type="match status" value="1"/>
</dbReference>
<comment type="caution">
    <text evidence="3">The sequence shown here is derived from an EMBL/GenBank/DDBJ whole genome shotgun (WGS) entry which is preliminary data.</text>
</comment>